<dbReference type="Pfam" id="PF06271">
    <property type="entry name" value="RDD"/>
    <property type="match status" value="1"/>
</dbReference>
<dbReference type="RefSeq" id="WP_008789156.1">
    <property type="nucleotide sequence ID" value="NZ_AKCB01000001.1"/>
</dbReference>
<organism evidence="7 8">
    <name type="scientific">Coprobacillus cateniformis</name>
    <dbReference type="NCBI Taxonomy" id="100884"/>
    <lineage>
        <taxon>Bacteria</taxon>
        <taxon>Bacillati</taxon>
        <taxon>Bacillota</taxon>
        <taxon>Erysipelotrichia</taxon>
        <taxon>Erysipelotrichales</taxon>
        <taxon>Coprobacillaceae</taxon>
        <taxon>Coprobacillus</taxon>
    </lineage>
</organism>
<keyword evidence="3 5" id="KW-1133">Transmembrane helix</keyword>
<name>E7GBB5_9FIRM</name>
<evidence type="ECO:0000313" key="7">
    <source>
        <dbReference type="EMBL" id="EFW04650.1"/>
    </source>
</evidence>
<proteinExistence type="predicted"/>
<accession>E7GBB5</accession>
<keyword evidence="8" id="KW-1185">Reference proteome</keyword>
<dbReference type="Proteomes" id="UP000003157">
    <property type="component" value="Unassembled WGS sequence"/>
</dbReference>
<comment type="subcellular location">
    <subcellularLocation>
        <location evidence="1">Membrane</location>
        <topology evidence="1">Multi-pass membrane protein</topology>
    </subcellularLocation>
</comment>
<evidence type="ECO:0000256" key="3">
    <source>
        <dbReference type="ARBA" id="ARBA00022989"/>
    </source>
</evidence>
<evidence type="ECO:0000313" key="8">
    <source>
        <dbReference type="Proteomes" id="UP000003157"/>
    </source>
</evidence>
<feature type="transmembrane region" description="Helical" evidence="5">
    <location>
        <begin position="136"/>
        <end position="155"/>
    </location>
</feature>
<evidence type="ECO:0000256" key="1">
    <source>
        <dbReference type="ARBA" id="ARBA00004141"/>
    </source>
</evidence>
<dbReference type="STRING" id="100884.GCA_000269565_02157"/>
<evidence type="ECO:0000259" key="6">
    <source>
        <dbReference type="Pfam" id="PF06271"/>
    </source>
</evidence>
<gene>
    <name evidence="7" type="ORF">HMPREF9488_02056</name>
</gene>
<keyword evidence="2 5" id="KW-0812">Transmembrane</keyword>
<dbReference type="HOGENOM" id="CLU_097861_0_0_9"/>
<feature type="transmembrane region" description="Helical" evidence="5">
    <location>
        <begin position="104"/>
        <end position="124"/>
    </location>
</feature>
<dbReference type="InterPro" id="IPR010432">
    <property type="entry name" value="RDD"/>
</dbReference>
<dbReference type="GeneID" id="78229995"/>
<dbReference type="AlphaFoldDB" id="E7GBB5"/>
<comment type="caution">
    <text evidence="7">The sequence shown here is derived from an EMBL/GenBank/DDBJ whole genome shotgun (WGS) entry which is preliminary data.</text>
</comment>
<reference evidence="7 8" key="1">
    <citation type="submission" date="2010-12" db="EMBL/GenBank/DDBJ databases">
        <title>The Genome Sequence of Coprobacillus sp. strain 29_1.</title>
        <authorList>
            <consortium name="The Broad Institute Genome Sequencing Platform"/>
            <person name="Earl A."/>
            <person name="Ward D."/>
            <person name="Feldgarden M."/>
            <person name="Gevers D."/>
            <person name="Daigneault M."/>
            <person name="Sibley C.D."/>
            <person name="White A."/>
            <person name="Strauss J."/>
            <person name="Allen-Vercoe E."/>
            <person name="Young S.K."/>
            <person name="Zeng Q."/>
            <person name="Gargeya S."/>
            <person name="Fitzgerald M."/>
            <person name="Haas B."/>
            <person name="Abouelleil A."/>
            <person name="Alvarado L."/>
            <person name="Arachchi H.M."/>
            <person name="Berlin A."/>
            <person name="Brown A."/>
            <person name="Chapman S.B."/>
            <person name="Chen Z."/>
            <person name="Dunbar C."/>
            <person name="Freedman E."/>
            <person name="Gearin G."/>
            <person name="Gellesch M."/>
            <person name="Goldberg J."/>
            <person name="Griggs A."/>
            <person name="Gujja S."/>
            <person name="Heilman E."/>
            <person name="Heiman D."/>
            <person name="Howarth C."/>
            <person name="Larson L."/>
            <person name="Lui A."/>
            <person name="MacDonald P.J.P."/>
            <person name="Mehta T."/>
            <person name="Montmayeur A."/>
            <person name="Murphy C."/>
            <person name="Neiman D."/>
            <person name="Pearson M."/>
            <person name="Priest M."/>
            <person name="Roberts A."/>
            <person name="Saif S."/>
            <person name="Shea T."/>
            <person name="Shenoy N."/>
            <person name="Sisk P."/>
            <person name="Stolte C."/>
            <person name="Sykes S."/>
            <person name="White J."/>
            <person name="Yandava C."/>
            <person name="Nusbaum C."/>
            <person name="Birren B."/>
        </authorList>
    </citation>
    <scope>NUCLEOTIDE SEQUENCE [LARGE SCALE GENOMIC DNA]</scope>
    <source>
        <strain evidence="7 8">29_1</strain>
    </source>
</reference>
<dbReference type="EMBL" id="ADKX01000034">
    <property type="protein sequence ID" value="EFW04650.1"/>
    <property type="molecule type" value="Genomic_DNA"/>
</dbReference>
<protein>
    <recommendedName>
        <fullName evidence="6">RDD domain-containing protein</fullName>
    </recommendedName>
</protein>
<evidence type="ECO:0000256" key="4">
    <source>
        <dbReference type="ARBA" id="ARBA00023136"/>
    </source>
</evidence>
<dbReference type="OrthoDB" id="1653838at2"/>
<feature type="transmembrane region" description="Helical" evidence="5">
    <location>
        <begin position="12"/>
        <end position="32"/>
    </location>
</feature>
<evidence type="ECO:0000256" key="2">
    <source>
        <dbReference type="ARBA" id="ARBA00022692"/>
    </source>
</evidence>
<evidence type="ECO:0000256" key="5">
    <source>
        <dbReference type="SAM" id="Phobius"/>
    </source>
</evidence>
<dbReference type="GO" id="GO:0016020">
    <property type="term" value="C:membrane"/>
    <property type="evidence" value="ECO:0007669"/>
    <property type="project" value="UniProtKB-SubCell"/>
</dbReference>
<feature type="domain" description="RDD" evidence="6">
    <location>
        <begin position="6"/>
        <end position="155"/>
    </location>
</feature>
<keyword evidence="4 5" id="KW-0472">Membrane</keyword>
<sequence>MKYKVKRLTAYLIDWFISSLIYSFITLLYYSMITQTKTTRIDFYQISFYQGILIISLCLFVYFIYYAMIPIYNNGQTPGKKVCHLEVFHKYDTKYQYVPFSLKFITMLLGEGFLFYPTFVILQFMECHFNADIVAILYKISVITSLISVFIYLLTNKFIHDYTSHSNVTMKT</sequence>
<feature type="transmembrane region" description="Helical" evidence="5">
    <location>
        <begin position="52"/>
        <end position="72"/>
    </location>
</feature>